<dbReference type="Gene3D" id="3.60.110.10">
    <property type="entry name" value="Carbon-nitrogen hydrolase"/>
    <property type="match status" value="1"/>
</dbReference>
<gene>
    <name evidence="3" type="ORF">Strain138_002434</name>
    <name evidence="4" type="ORF">Strain318_002433</name>
</gene>
<dbReference type="RefSeq" id="WP_367885981.1">
    <property type="nucleotide sequence ID" value="NZ_CP130612.1"/>
</dbReference>
<dbReference type="PANTHER" id="PTHR43674:SF2">
    <property type="entry name" value="BETA-UREIDOPROPIONASE"/>
    <property type="match status" value="1"/>
</dbReference>
<accession>A0AA49JW49</accession>
<dbReference type="AlphaFoldDB" id="A0AA49JW49"/>
<protein>
    <submittedName>
        <fullName evidence="3">Carbon-nitrogen hydrolase</fullName>
    </submittedName>
</protein>
<dbReference type="InterPro" id="IPR036526">
    <property type="entry name" value="C-N_Hydrolase_sf"/>
</dbReference>
<dbReference type="GO" id="GO:0033388">
    <property type="term" value="P:putrescine biosynthetic process from arginine"/>
    <property type="evidence" value="ECO:0007669"/>
    <property type="project" value="TreeGrafter"/>
</dbReference>
<reference evidence="3" key="1">
    <citation type="submission" date="2023-07" db="EMBL/GenBank/DDBJ databases">
        <authorList>
            <person name="Haufschild T."/>
            <person name="Kallscheuer N."/>
            <person name="Hammer J."/>
            <person name="Kohn T."/>
            <person name="Kabuu M."/>
            <person name="Jogler M."/>
            <person name="Wohfarth N."/>
            <person name="Heuer A."/>
            <person name="Rohde M."/>
            <person name="van Teeseling M.C.F."/>
            <person name="Jogler C."/>
        </authorList>
    </citation>
    <scope>NUCLEOTIDE SEQUENCE</scope>
    <source>
        <strain evidence="3">Strain 138</strain>
        <strain evidence="4">Strain 318</strain>
    </source>
</reference>
<dbReference type="EMBL" id="CP130613">
    <property type="protein sequence ID" value="WKW16025.1"/>
    <property type="molecule type" value="Genomic_DNA"/>
</dbReference>
<dbReference type="CDD" id="cd07573">
    <property type="entry name" value="CPA"/>
    <property type="match status" value="1"/>
</dbReference>
<dbReference type="SUPFAM" id="SSF56317">
    <property type="entry name" value="Carbon-nitrogen hydrolase"/>
    <property type="match status" value="1"/>
</dbReference>
<evidence type="ECO:0000256" key="1">
    <source>
        <dbReference type="ARBA" id="ARBA00022801"/>
    </source>
</evidence>
<evidence type="ECO:0000313" key="5">
    <source>
        <dbReference type="Proteomes" id="UP001229955"/>
    </source>
</evidence>
<evidence type="ECO:0000313" key="3">
    <source>
        <dbReference type="EMBL" id="WKW13119.1"/>
    </source>
</evidence>
<dbReference type="Proteomes" id="UP001229955">
    <property type="component" value="Chromosome"/>
</dbReference>
<organism evidence="3">
    <name type="scientific">Pseudogemmatithrix spongiicola</name>
    <dbReference type="NCBI Taxonomy" id="3062599"/>
    <lineage>
        <taxon>Bacteria</taxon>
        <taxon>Pseudomonadati</taxon>
        <taxon>Gemmatimonadota</taxon>
        <taxon>Gemmatimonadia</taxon>
        <taxon>Gemmatimonadales</taxon>
        <taxon>Gemmatimonadaceae</taxon>
        <taxon>Pseudogemmatithrix</taxon>
    </lineage>
</organism>
<sequence length="312" mass="34532">MSTRAPFTVAVIQDGVLATPQQTLDATVVRIRDAAKKGAQVICLKELFNAPYFCKKLDSSRFDLAEPVDGQTVTTLSKLAKELQVVLVVPIYEKQGPGVYRNSAVVIDADGTPLGVYRKMHIPHDPLFEEKYYFAPGESDNPVQPAGLRGPTAEAGGFMVWKTRYATIGVLICWDQWYPEGARITSLLGADILFYPTAIGWHPAEKAEWGTAQADAWRTAQRAHAIANGVFVAAPNRVGFEPEAGTDGIEFFGHSFIVDPYGRYLAQAGTDEDTLIATCDPALIEYTRRNWPFLRDRRVDAYEPILARWIGH</sequence>
<evidence type="ECO:0000259" key="2">
    <source>
        <dbReference type="PROSITE" id="PS50263"/>
    </source>
</evidence>
<name>A0AA49JW49_9BACT</name>
<dbReference type="InterPro" id="IPR050345">
    <property type="entry name" value="Aliph_Amidase/BUP"/>
</dbReference>
<feature type="domain" description="CN hydrolase" evidence="2">
    <location>
        <begin position="7"/>
        <end position="281"/>
    </location>
</feature>
<dbReference type="PROSITE" id="PS50263">
    <property type="entry name" value="CN_HYDROLASE"/>
    <property type="match status" value="1"/>
</dbReference>
<dbReference type="Pfam" id="PF00795">
    <property type="entry name" value="CN_hydrolase"/>
    <property type="match status" value="1"/>
</dbReference>
<dbReference type="InterPro" id="IPR003010">
    <property type="entry name" value="C-N_Hydrolase"/>
</dbReference>
<evidence type="ECO:0000313" key="4">
    <source>
        <dbReference type="EMBL" id="WKW16025.1"/>
    </source>
</evidence>
<accession>A0AA49K210</accession>
<keyword evidence="1 3" id="KW-0378">Hydrolase</keyword>
<dbReference type="PANTHER" id="PTHR43674">
    <property type="entry name" value="NITRILASE C965.09-RELATED"/>
    <property type="match status" value="1"/>
</dbReference>
<keyword evidence="5" id="KW-1185">Reference proteome</keyword>
<dbReference type="GO" id="GO:0050126">
    <property type="term" value="F:N-carbamoylputrescine amidase activity"/>
    <property type="evidence" value="ECO:0007669"/>
    <property type="project" value="TreeGrafter"/>
</dbReference>
<dbReference type="KEGG" id="pspc:Strain318_002433"/>
<dbReference type="EMBL" id="CP130612">
    <property type="protein sequence ID" value="WKW13119.1"/>
    <property type="molecule type" value="Genomic_DNA"/>
</dbReference>
<proteinExistence type="predicted"/>